<sequence length="299" mass="32796">MMKFSSALFVIALSMMTACSGGQKEQVKAPAISVVKPAPQLENEDKQQVIRNVAALKKGIFAFANEKGQKLLADPETASYAGEEPLIAIGQTGKLLTVRYSGKQQATPEDDGRQTVHNFNDQAGQLYEVTEGAAEPNETYFIIPESQLPAEALLTIQRVDPKHAGADEQELRKIKESKGREVEQAWPLIELPDGKSVYLVQFVRLGDDMLASLAVKDGDTWLYHDYPATYDPYSTWRVDDGGEVQPELFTFLFAAKSTSGLVLGVQWMGTEGENVSLLSVTDQAITDLGLSYGRYMAPI</sequence>
<evidence type="ECO:0000313" key="3">
    <source>
        <dbReference type="Proteomes" id="UP000036932"/>
    </source>
</evidence>
<evidence type="ECO:0000256" key="1">
    <source>
        <dbReference type="SAM" id="SignalP"/>
    </source>
</evidence>
<organism evidence="2 3">
    <name type="scientific">Paenibacillus solani</name>
    <dbReference type="NCBI Taxonomy" id="1705565"/>
    <lineage>
        <taxon>Bacteria</taxon>
        <taxon>Bacillati</taxon>
        <taxon>Bacillota</taxon>
        <taxon>Bacilli</taxon>
        <taxon>Bacillales</taxon>
        <taxon>Paenibacillaceae</taxon>
        <taxon>Paenibacillus</taxon>
    </lineage>
</organism>
<dbReference type="AlphaFoldDB" id="A0A0M1NKV0"/>
<reference evidence="3" key="1">
    <citation type="submission" date="2015-08" db="EMBL/GenBank/DDBJ databases">
        <title>Genome sequencing project for genomic taxonomy and phylogenomics of Bacillus-like bacteria.</title>
        <authorList>
            <person name="Liu B."/>
            <person name="Wang J."/>
            <person name="Zhu Y."/>
            <person name="Liu G."/>
            <person name="Chen Q."/>
            <person name="Chen Z."/>
            <person name="Lan J."/>
            <person name="Che J."/>
            <person name="Ge C."/>
            <person name="Shi H."/>
            <person name="Pan Z."/>
            <person name="Liu X."/>
        </authorList>
    </citation>
    <scope>NUCLEOTIDE SEQUENCE [LARGE SCALE GENOMIC DNA]</scope>
    <source>
        <strain evidence="3">FJAT-22460</strain>
    </source>
</reference>
<keyword evidence="3" id="KW-1185">Reference proteome</keyword>
<dbReference type="PATRIC" id="fig|1705565.3.peg.5529"/>
<comment type="caution">
    <text evidence="2">The sequence shown here is derived from an EMBL/GenBank/DDBJ whole genome shotgun (WGS) entry which is preliminary data.</text>
</comment>
<dbReference type="EMBL" id="LIUT01000003">
    <property type="protein sequence ID" value="KOR82655.1"/>
    <property type="molecule type" value="Genomic_DNA"/>
</dbReference>
<keyword evidence="1" id="KW-0732">Signal</keyword>
<evidence type="ECO:0008006" key="4">
    <source>
        <dbReference type="Google" id="ProtNLM"/>
    </source>
</evidence>
<evidence type="ECO:0000313" key="2">
    <source>
        <dbReference type="EMBL" id="KOR82655.1"/>
    </source>
</evidence>
<dbReference type="Proteomes" id="UP000036932">
    <property type="component" value="Unassembled WGS sequence"/>
</dbReference>
<feature type="signal peptide" evidence="1">
    <location>
        <begin position="1"/>
        <end position="20"/>
    </location>
</feature>
<name>A0A0M1NKV0_9BACL</name>
<gene>
    <name evidence="2" type="ORF">AM231_17950</name>
</gene>
<accession>A0A0M1NKV0</accession>
<dbReference type="OrthoDB" id="2661942at2"/>
<dbReference type="PROSITE" id="PS51257">
    <property type="entry name" value="PROKAR_LIPOPROTEIN"/>
    <property type="match status" value="1"/>
</dbReference>
<feature type="chain" id="PRO_5039582591" description="Lipoprotein" evidence="1">
    <location>
        <begin position="21"/>
        <end position="299"/>
    </location>
</feature>
<proteinExistence type="predicted"/>
<protein>
    <recommendedName>
        <fullName evidence="4">Lipoprotein</fullName>
    </recommendedName>
</protein>